<name>A0A0F9MJ72_9ZZZZ</name>
<gene>
    <name evidence="1" type="ORF">LCGC14_1452490</name>
</gene>
<dbReference type="AlphaFoldDB" id="A0A0F9MJ72"/>
<proteinExistence type="predicted"/>
<accession>A0A0F9MJ72</accession>
<comment type="caution">
    <text evidence="1">The sequence shown here is derived from an EMBL/GenBank/DDBJ whole genome shotgun (WGS) entry which is preliminary data.</text>
</comment>
<organism evidence="1">
    <name type="scientific">marine sediment metagenome</name>
    <dbReference type="NCBI Taxonomy" id="412755"/>
    <lineage>
        <taxon>unclassified sequences</taxon>
        <taxon>metagenomes</taxon>
        <taxon>ecological metagenomes</taxon>
    </lineage>
</organism>
<sequence>MQRPEELKLTVIDYQEAIADIYKRGKVDGRKEVVDFIGQPFEHNEQYLPGASEPTHFEDDCFACKYEAKLKEWGL</sequence>
<protein>
    <submittedName>
        <fullName evidence="1">Uncharacterized protein</fullName>
    </submittedName>
</protein>
<evidence type="ECO:0000313" key="1">
    <source>
        <dbReference type="EMBL" id="KKM69272.1"/>
    </source>
</evidence>
<dbReference type="EMBL" id="LAZR01010017">
    <property type="protein sequence ID" value="KKM69272.1"/>
    <property type="molecule type" value="Genomic_DNA"/>
</dbReference>
<reference evidence="1" key="1">
    <citation type="journal article" date="2015" name="Nature">
        <title>Complex archaea that bridge the gap between prokaryotes and eukaryotes.</title>
        <authorList>
            <person name="Spang A."/>
            <person name="Saw J.H."/>
            <person name="Jorgensen S.L."/>
            <person name="Zaremba-Niedzwiedzka K."/>
            <person name="Martijn J."/>
            <person name="Lind A.E."/>
            <person name="van Eijk R."/>
            <person name="Schleper C."/>
            <person name="Guy L."/>
            <person name="Ettema T.J."/>
        </authorList>
    </citation>
    <scope>NUCLEOTIDE SEQUENCE</scope>
</reference>